<sequence>MRYAIYFSTEATHPLTRAAAGWLGRDAFDEDVPAATGREELVADPARYGFHGTLKAPFHLHRGIDAASLFDAFDEFCAETPAFEIPEIVIGQLGPFFALVPGSNAHAGINALAEACVRTFEPFRAPLNEADIARRKPEALPERQRQYLLEWGYPYVFEEFRFHMTLTGPVTEADRSDVRSRLEMHFGSFSGKPLAASHLALFVEPERGAPFHVERIRPLKTA</sequence>
<evidence type="ECO:0000313" key="1">
    <source>
        <dbReference type="EMBL" id="MET3614916.1"/>
    </source>
</evidence>
<dbReference type="Pfam" id="PF06299">
    <property type="entry name" value="DUF1045"/>
    <property type="match status" value="1"/>
</dbReference>
<gene>
    <name evidence="1" type="ORF">ABID16_003259</name>
</gene>
<accession>A0ABV2J2E7</accession>
<dbReference type="RefSeq" id="WP_354557404.1">
    <property type="nucleotide sequence ID" value="NZ_JBEPMB010000005.1"/>
</dbReference>
<organism evidence="1 2">
    <name type="scientific">Rhizobium aquaticum</name>
    <dbReference type="NCBI Taxonomy" id="1549636"/>
    <lineage>
        <taxon>Bacteria</taxon>
        <taxon>Pseudomonadati</taxon>
        <taxon>Pseudomonadota</taxon>
        <taxon>Alphaproteobacteria</taxon>
        <taxon>Hyphomicrobiales</taxon>
        <taxon>Rhizobiaceae</taxon>
        <taxon>Rhizobium/Agrobacterium group</taxon>
        <taxon>Rhizobium</taxon>
    </lineage>
</organism>
<dbReference type="PIRSF" id="PIRSF033328">
    <property type="entry name" value="Phest_Mll4975"/>
    <property type="match status" value="1"/>
</dbReference>
<dbReference type="EMBL" id="JBEPMB010000005">
    <property type="protein sequence ID" value="MET3614916.1"/>
    <property type="molecule type" value="Genomic_DNA"/>
</dbReference>
<proteinExistence type="predicted"/>
<evidence type="ECO:0000313" key="2">
    <source>
        <dbReference type="Proteomes" id="UP001549047"/>
    </source>
</evidence>
<comment type="caution">
    <text evidence="1">The sequence shown here is derived from an EMBL/GenBank/DDBJ whole genome shotgun (WGS) entry which is preliminary data.</text>
</comment>
<protein>
    <submittedName>
        <fullName evidence="1">Phosphonate metabolism protein</fullName>
    </submittedName>
</protein>
<keyword evidence="2" id="KW-1185">Reference proteome</keyword>
<dbReference type="InterPro" id="IPR009389">
    <property type="entry name" value="DUF1045"/>
</dbReference>
<dbReference type="Proteomes" id="UP001549047">
    <property type="component" value="Unassembled WGS sequence"/>
</dbReference>
<name>A0ABV2J2E7_9HYPH</name>
<dbReference type="NCBIfam" id="TIGR03223">
    <property type="entry name" value="Phn_opern_protn"/>
    <property type="match status" value="1"/>
</dbReference>
<reference evidence="1 2" key="1">
    <citation type="submission" date="2024-06" db="EMBL/GenBank/DDBJ databases">
        <title>Genomic Encyclopedia of Type Strains, Phase IV (KMG-IV): sequencing the most valuable type-strain genomes for metagenomic binning, comparative biology and taxonomic classification.</title>
        <authorList>
            <person name="Goeker M."/>
        </authorList>
    </citation>
    <scope>NUCLEOTIDE SEQUENCE [LARGE SCALE GENOMIC DNA]</scope>
    <source>
        <strain evidence="1 2">DSM 29780</strain>
    </source>
</reference>